<gene>
    <name evidence="8" type="ORF">AYR53_12110</name>
</gene>
<dbReference type="OrthoDB" id="9798188at2"/>
<dbReference type="Pfam" id="PF03471">
    <property type="entry name" value="CorC_HlyC"/>
    <property type="match status" value="1"/>
</dbReference>
<dbReference type="InterPro" id="IPR005170">
    <property type="entry name" value="Transptr-assoc_dom"/>
</dbReference>
<dbReference type="InterPro" id="IPR036318">
    <property type="entry name" value="FAD-bd_PCMH-like_sf"/>
</dbReference>
<evidence type="ECO:0000256" key="2">
    <source>
        <dbReference type="ARBA" id="ARBA00006337"/>
    </source>
</evidence>
<dbReference type="InterPro" id="IPR016169">
    <property type="entry name" value="FAD-bd_PCMH_sub2"/>
</dbReference>
<keyword evidence="5" id="KW-1133">Transmembrane helix</keyword>
<evidence type="ECO:0000256" key="3">
    <source>
        <dbReference type="ARBA" id="ARBA00022692"/>
    </source>
</evidence>
<evidence type="ECO:0000313" key="9">
    <source>
        <dbReference type="Proteomes" id="UP000078582"/>
    </source>
</evidence>
<keyword evidence="9" id="KW-1185">Reference proteome</keyword>
<evidence type="ECO:0000256" key="5">
    <source>
        <dbReference type="ARBA" id="ARBA00022989"/>
    </source>
</evidence>
<name>A0A192H4Y3_9LACO</name>
<dbReference type="PANTHER" id="PTHR22777:SF17">
    <property type="entry name" value="UPF0053 PROTEIN SLL0260"/>
    <property type="match status" value="1"/>
</dbReference>
<reference evidence="8 9" key="1">
    <citation type="submission" date="2016-03" db="EMBL/GenBank/DDBJ databases">
        <title>Pediococcus and Lactobacillus from brewery environment - whole genome sequencing and assembly.</title>
        <authorList>
            <person name="Behr J."/>
            <person name="Geissler A.J."/>
            <person name="Vogel R.F."/>
        </authorList>
    </citation>
    <scope>NUCLEOTIDE SEQUENCE [LARGE SCALE GENOMIC DNA]</scope>
    <source>
        <strain evidence="8 9">TMW 1.1989</strain>
    </source>
</reference>
<evidence type="ECO:0000256" key="1">
    <source>
        <dbReference type="ARBA" id="ARBA00004141"/>
    </source>
</evidence>
<dbReference type="InterPro" id="IPR044751">
    <property type="entry name" value="Ion_transp-like_CBS"/>
</dbReference>
<dbReference type="GO" id="GO:0050660">
    <property type="term" value="F:flavin adenine dinucleotide binding"/>
    <property type="evidence" value="ECO:0007669"/>
    <property type="project" value="InterPro"/>
</dbReference>
<keyword evidence="4" id="KW-0677">Repeat</keyword>
<dbReference type="Gene3D" id="3.10.580.10">
    <property type="entry name" value="CBS-domain"/>
    <property type="match status" value="1"/>
</dbReference>
<evidence type="ECO:0000313" key="8">
    <source>
        <dbReference type="EMBL" id="ANK63440.1"/>
    </source>
</evidence>
<proteinExistence type="inferred from homology"/>
<evidence type="ECO:0000256" key="6">
    <source>
        <dbReference type="ARBA" id="ARBA00023122"/>
    </source>
</evidence>
<dbReference type="GO" id="GO:0005886">
    <property type="term" value="C:plasma membrane"/>
    <property type="evidence" value="ECO:0007669"/>
    <property type="project" value="TreeGrafter"/>
</dbReference>
<dbReference type="Proteomes" id="UP000078582">
    <property type="component" value="Chromosome"/>
</dbReference>
<dbReference type="Pfam" id="PF00571">
    <property type="entry name" value="CBS"/>
    <property type="match status" value="2"/>
</dbReference>
<comment type="subcellular location">
    <subcellularLocation>
        <location evidence="1">Membrane</location>
        <topology evidence="1">Multi-pass membrane protein</topology>
    </subcellularLocation>
</comment>
<protein>
    <submittedName>
        <fullName evidence="8">Uncharacterized protein</fullName>
    </submittedName>
</protein>
<dbReference type="RefSeq" id="WP_068225418.1">
    <property type="nucleotide sequence ID" value="NZ_CP014623.1"/>
</dbReference>
<dbReference type="PROSITE" id="PS51846">
    <property type="entry name" value="CNNM"/>
    <property type="match status" value="1"/>
</dbReference>
<dbReference type="KEGG" id="lbt:AYR52_07380"/>
<keyword evidence="7" id="KW-0472">Membrane</keyword>
<dbReference type="PANTHER" id="PTHR22777">
    <property type="entry name" value="HEMOLYSIN-RELATED"/>
    <property type="match status" value="1"/>
</dbReference>
<dbReference type="Gene3D" id="3.30.465.10">
    <property type="match status" value="1"/>
</dbReference>
<evidence type="ECO:0000256" key="4">
    <source>
        <dbReference type="ARBA" id="ARBA00022737"/>
    </source>
</evidence>
<dbReference type="FunFam" id="3.10.580.10:FF:000002">
    <property type="entry name" value="Magnesium/cobalt efflux protein CorC"/>
    <property type="match status" value="1"/>
</dbReference>
<sequence>MSSDPGSHIWVQLVLALILIGLRGFLTAVMIAINTISKAQAQRLVDAGKRKAKRLAKVVDQVTEVSATLELLIIFIDISIGVLGLLIGVRLWPDFTNETLLGLLIAIFMSIILFSFTSVLPRKFGQVRAQSLALMAAGFVNLLTQLFKPLLWLLTKLGPSGASVKRPELTREDMVDMIESGQKSGVIESDEFEMFEGIIEMRRKMAREVMVPRTDAFMINLDDTNQQNITSILSQNYSRIPVYQGDKDKVVGIVHIKNIMQRAHEIGFENVQLAEVMQEALYVPETIMIDDLLYEMKKSQNQMGILLDEYGGLVGLVTIEDLLEEIVGEIDDETDEAEVLYRQIDERHYTVKGSMPLDDFNDLFATDLDNPDVDTIAGYVLTGLGTIPEEGQQLTMTLPNNIKLTTGEMDGSRLLDIKVELPTAVAQSAADDSD</sequence>
<dbReference type="SUPFAM" id="SSF56176">
    <property type="entry name" value="FAD-binding/transporter-associated domain-like"/>
    <property type="match status" value="1"/>
</dbReference>
<dbReference type="CDD" id="cd04590">
    <property type="entry name" value="CBS_pair_CorC_HlyC_assoc"/>
    <property type="match status" value="1"/>
</dbReference>
<dbReference type="InterPro" id="IPR046342">
    <property type="entry name" value="CBS_dom_sf"/>
</dbReference>
<evidence type="ECO:0000256" key="7">
    <source>
        <dbReference type="ARBA" id="ARBA00023136"/>
    </source>
</evidence>
<dbReference type="InterPro" id="IPR000644">
    <property type="entry name" value="CBS_dom"/>
</dbReference>
<dbReference type="STRING" id="375175.AYR53_12110"/>
<dbReference type="Pfam" id="PF01595">
    <property type="entry name" value="CNNM"/>
    <property type="match status" value="1"/>
</dbReference>
<accession>A0A192H4Y3</accession>
<keyword evidence="6" id="KW-0129">CBS domain</keyword>
<comment type="similarity">
    <text evidence="2">Belongs to the UPF0053 family.</text>
</comment>
<dbReference type="SMART" id="SM01091">
    <property type="entry name" value="CorC_HlyC"/>
    <property type="match status" value="1"/>
</dbReference>
<dbReference type="InterPro" id="IPR002550">
    <property type="entry name" value="CNNM"/>
</dbReference>
<dbReference type="SUPFAM" id="SSF54631">
    <property type="entry name" value="CBS-domain pair"/>
    <property type="match status" value="1"/>
</dbReference>
<dbReference type="GeneID" id="42983006"/>
<keyword evidence="3" id="KW-0812">Transmembrane</keyword>
<organism evidence="8 9">
    <name type="scientific">Loigolactobacillus backii</name>
    <dbReference type="NCBI Taxonomy" id="375175"/>
    <lineage>
        <taxon>Bacteria</taxon>
        <taxon>Bacillati</taxon>
        <taxon>Bacillota</taxon>
        <taxon>Bacilli</taxon>
        <taxon>Lactobacillales</taxon>
        <taxon>Lactobacillaceae</taxon>
        <taxon>Loigolactobacillus</taxon>
    </lineage>
</organism>
<dbReference type="PROSITE" id="PS51371">
    <property type="entry name" value="CBS"/>
    <property type="match status" value="2"/>
</dbReference>
<dbReference type="AlphaFoldDB" id="A0A192H4Y3"/>
<dbReference type="EMBL" id="CP014873">
    <property type="protein sequence ID" value="ANK63440.1"/>
    <property type="molecule type" value="Genomic_DNA"/>
</dbReference>